<feature type="region of interest" description="Disordered" evidence="1">
    <location>
        <begin position="1"/>
        <end position="21"/>
    </location>
</feature>
<dbReference type="AlphaFoldDB" id="A0A392UL06"/>
<evidence type="ECO:0000313" key="2">
    <source>
        <dbReference type="EMBL" id="MCI73427.1"/>
    </source>
</evidence>
<keyword evidence="3" id="KW-1185">Reference proteome</keyword>
<reference evidence="2 3" key="1">
    <citation type="journal article" date="2018" name="Front. Plant Sci.">
        <title>Red Clover (Trifolium pratense) and Zigzag Clover (T. medium) - A Picture of Genomic Similarities and Differences.</title>
        <authorList>
            <person name="Dluhosova J."/>
            <person name="Istvanek J."/>
            <person name="Nedelnik J."/>
            <person name="Repkova J."/>
        </authorList>
    </citation>
    <scope>NUCLEOTIDE SEQUENCE [LARGE SCALE GENOMIC DNA]</scope>
    <source>
        <strain evidence="3">cv. 10/8</strain>
        <tissue evidence="2">Leaf</tissue>
    </source>
</reference>
<dbReference type="EMBL" id="LXQA010838198">
    <property type="protein sequence ID" value="MCI73427.1"/>
    <property type="molecule type" value="Genomic_DNA"/>
</dbReference>
<dbReference type="Proteomes" id="UP000265520">
    <property type="component" value="Unassembled WGS sequence"/>
</dbReference>
<name>A0A392UL06_9FABA</name>
<evidence type="ECO:0000256" key="1">
    <source>
        <dbReference type="SAM" id="MobiDB-lite"/>
    </source>
</evidence>
<protein>
    <submittedName>
        <fullName evidence="2">Uncharacterized protein</fullName>
    </submittedName>
</protein>
<comment type="caution">
    <text evidence="2">The sequence shown here is derived from an EMBL/GenBank/DDBJ whole genome shotgun (WGS) entry which is preliminary data.</text>
</comment>
<sequence length="67" mass="7996">MSGAQRGPGRPRRHVEEEVDPEIDPGANMWVQMLQQQQAMHRQYQEQQAQTERHHREVMQVLQQHRA</sequence>
<accession>A0A392UL06</accession>
<proteinExistence type="predicted"/>
<feature type="non-terminal residue" evidence="2">
    <location>
        <position position="67"/>
    </location>
</feature>
<organism evidence="2 3">
    <name type="scientific">Trifolium medium</name>
    <dbReference type="NCBI Taxonomy" id="97028"/>
    <lineage>
        <taxon>Eukaryota</taxon>
        <taxon>Viridiplantae</taxon>
        <taxon>Streptophyta</taxon>
        <taxon>Embryophyta</taxon>
        <taxon>Tracheophyta</taxon>
        <taxon>Spermatophyta</taxon>
        <taxon>Magnoliopsida</taxon>
        <taxon>eudicotyledons</taxon>
        <taxon>Gunneridae</taxon>
        <taxon>Pentapetalae</taxon>
        <taxon>rosids</taxon>
        <taxon>fabids</taxon>
        <taxon>Fabales</taxon>
        <taxon>Fabaceae</taxon>
        <taxon>Papilionoideae</taxon>
        <taxon>50 kb inversion clade</taxon>
        <taxon>NPAAA clade</taxon>
        <taxon>Hologalegina</taxon>
        <taxon>IRL clade</taxon>
        <taxon>Trifolieae</taxon>
        <taxon>Trifolium</taxon>
    </lineage>
</organism>
<evidence type="ECO:0000313" key="3">
    <source>
        <dbReference type="Proteomes" id="UP000265520"/>
    </source>
</evidence>